<dbReference type="InterPro" id="IPR005158">
    <property type="entry name" value="BTAD"/>
</dbReference>
<evidence type="ECO:0000313" key="9">
    <source>
        <dbReference type="Proteomes" id="UP000215223"/>
    </source>
</evidence>
<dbReference type="GO" id="GO:0006355">
    <property type="term" value="P:regulation of DNA-templated transcription"/>
    <property type="evidence" value="ECO:0007669"/>
    <property type="project" value="InterPro"/>
</dbReference>
<sequence>MHAMTIEPGDSAAAPVASNREPDPVRARLLGPLELHAGGADRAPTTPKLLQLLAMLLIRPGKTVHVDSLVHELWNDAPPRSVRRTLHTYVHHLRRHLDPGGDGGILVTGPPGFRLDVDPAMVDVSEFQRLHRLGRDLLDEGDNTAAAQAFRTALDLWSGPPLANIHCGPTLAAYTVYLLEHRRNARDLWIEAEIRSGRHREMLGVLRSLATANPFDETLHGQLIRALGLSGRRSDALAAYHWLRTRLEDELGVEPCAELRELHRELLSEGNPIR</sequence>
<dbReference type="InterPro" id="IPR036388">
    <property type="entry name" value="WH-like_DNA-bd_sf"/>
</dbReference>
<evidence type="ECO:0000256" key="2">
    <source>
        <dbReference type="ARBA" id="ARBA00023015"/>
    </source>
</evidence>
<comment type="caution">
    <text evidence="8">The sequence shown here is derived from an EMBL/GenBank/DDBJ whole genome shotgun (WGS) entry which is preliminary data.</text>
</comment>
<dbReference type="SMART" id="SM00862">
    <property type="entry name" value="Trans_reg_C"/>
    <property type="match status" value="1"/>
</dbReference>
<dbReference type="GO" id="GO:0003677">
    <property type="term" value="F:DNA binding"/>
    <property type="evidence" value="ECO:0007669"/>
    <property type="project" value="UniProtKB-UniRule"/>
</dbReference>
<keyword evidence="9" id="KW-1185">Reference proteome</keyword>
<keyword evidence="4" id="KW-0804">Transcription</keyword>
<gene>
    <name evidence="8" type="ORF">CFP71_24235</name>
</gene>
<protein>
    <submittedName>
        <fullName evidence="8">SARP family transcriptional regulator</fullName>
    </submittedName>
</protein>
<dbReference type="SUPFAM" id="SSF48452">
    <property type="entry name" value="TPR-like"/>
    <property type="match status" value="1"/>
</dbReference>
<dbReference type="AlphaFoldDB" id="A0A229S074"/>
<keyword evidence="2" id="KW-0805">Transcription regulation</keyword>
<reference evidence="8 9" key="1">
    <citation type="submission" date="2017-07" db="EMBL/GenBank/DDBJ databases">
        <title>Amycolatopsis thailandensis Genome sequencing and assembly.</title>
        <authorList>
            <person name="Kaur N."/>
            <person name="Mayilraj S."/>
        </authorList>
    </citation>
    <scope>NUCLEOTIDE SEQUENCE [LARGE SCALE GENOMIC DNA]</scope>
    <source>
        <strain evidence="8 9">JCM 16380</strain>
    </source>
</reference>
<evidence type="ECO:0000256" key="6">
    <source>
        <dbReference type="SAM" id="MobiDB-lite"/>
    </source>
</evidence>
<evidence type="ECO:0000256" key="1">
    <source>
        <dbReference type="ARBA" id="ARBA00005820"/>
    </source>
</evidence>
<accession>A0A229S074</accession>
<dbReference type="PANTHER" id="PTHR35807:SF1">
    <property type="entry name" value="TRANSCRIPTIONAL REGULATOR REDD"/>
    <property type="match status" value="1"/>
</dbReference>
<dbReference type="InterPro" id="IPR051677">
    <property type="entry name" value="AfsR-DnrI-RedD_regulator"/>
</dbReference>
<dbReference type="PANTHER" id="PTHR35807">
    <property type="entry name" value="TRANSCRIPTIONAL REGULATOR REDD-RELATED"/>
    <property type="match status" value="1"/>
</dbReference>
<feature type="domain" description="OmpR/PhoB-type" evidence="7">
    <location>
        <begin position="17"/>
        <end position="117"/>
    </location>
</feature>
<dbReference type="Gene3D" id="1.25.40.10">
    <property type="entry name" value="Tetratricopeptide repeat domain"/>
    <property type="match status" value="1"/>
</dbReference>
<feature type="DNA-binding region" description="OmpR/PhoB-type" evidence="5">
    <location>
        <begin position="17"/>
        <end position="117"/>
    </location>
</feature>
<evidence type="ECO:0000259" key="7">
    <source>
        <dbReference type="PROSITE" id="PS51755"/>
    </source>
</evidence>
<name>A0A229S074_9PSEU</name>
<dbReference type="InterPro" id="IPR001867">
    <property type="entry name" value="OmpR/PhoB-type_DNA-bd"/>
</dbReference>
<dbReference type="GO" id="GO:0000160">
    <property type="term" value="P:phosphorelay signal transduction system"/>
    <property type="evidence" value="ECO:0007669"/>
    <property type="project" value="InterPro"/>
</dbReference>
<evidence type="ECO:0000256" key="5">
    <source>
        <dbReference type="PROSITE-ProRule" id="PRU01091"/>
    </source>
</evidence>
<proteinExistence type="inferred from homology"/>
<feature type="region of interest" description="Disordered" evidence="6">
    <location>
        <begin position="1"/>
        <end position="23"/>
    </location>
</feature>
<dbReference type="SUPFAM" id="SSF46894">
    <property type="entry name" value="C-terminal effector domain of the bipartite response regulators"/>
    <property type="match status" value="1"/>
</dbReference>
<dbReference type="Pfam" id="PF00486">
    <property type="entry name" value="Trans_reg_C"/>
    <property type="match status" value="1"/>
</dbReference>
<dbReference type="PROSITE" id="PS51755">
    <property type="entry name" value="OMPR_PHOB"/>
    <property type="match status" value="1"/>
</dbReference>
<dbReference type="CDD" id="cd15831">
    <property type="entry name" value="BTAD"/>
    <property type="match status" value="1"/>
</dbReference>
<dbReference type="Proteomes" id="UP000215223">
    <property type="component" value="Unassembled WGS sequence"/>
</dbReference>
<organism evidence="8 9">
    <name type="scientific">Amycolatopsis thailandensis</name>
    <dbReference type="NCBI Taxonomy" id="589330"/>
    <lineage>
        <taxon>Bacteria</taxon>
        <taxon>Bacillati</taxon>
        <taxon>Actinomycetota</taxon>
        <taxon>Actinomycetes</taxon>
        <taxon>Pseudonocardiales</taxon>
        <taxon>Pseudonocardiaceae</taxon>
        <taxon>Amycolatopsis</taxon>
    </lineage>
</organism>
<dbReference type="Pfam" id="PF03704">
    <property type="entry name" value="BTAD"/>
    <property type="match status" value="1"/>
</dbReference>
<evidence type="ECO:0000256" key="4">
    <source>
        <dbReference type="ARBA" id="ARBA00023163"/>
    </source>
</evidence>
<dbReference type="EMBL" id="NMQT01000089">
    <property type="protein sequence ID" value="OXM52119.1"/>
    <property type="molecule type" value="Genomic_DNA"/>
</dbReference>
<keyword evidence="3 5" id="KW-0238">DNA-binding</keyword>
<evidence type="ECO:0000256" key="3">
    <source>
        <dbReference type="ARBA" id="ARBA00023125"/>
    </source>
</evidence>
<dbReference type="OrthoDB" id="3208838at2"/>
<evidence type="ECO:0000313" key="8">
    <source>
        <dbReference type="EMBL" id="OXM52119.1"/>
    </source>
</evidence>
<dbReference type="RefSeq" id="WP_093936242.1">
    <property type="nucleotide sequence ID" value="NZ_NMQT01000089.1"/>
</dbReference>
<dbReference type="InterPro" id="IPR016032">
    <property type="entry name" value="Sig_transdc_resp-reg_C-effctor"/>
</dbReference>
<comment type="similarity">
    <text evidence="1">Belongs to the AfsR/DnrI/RedD regulatory family.</text>
</comment>
<dbReference type="SMART" id="SM01043">
    <property type="entry name" value="BTAD"/>
    <property type="match status" value="1"/>
</dbReference>
<dbReference type="InterPro" id="IPR011990">
    <property type="entry name" value="TPR-like_helical_dom_sf"/>
</dbReference>
<dbReference type="Gene3D" id="1.10.10.10">
    <property type="entry name" value="Winged helix-like DNA-binding domain superfamily/Winged helix DNA-binding domain"/>
    <property type="match status" value="1"/>
</dbReference>